<dbReference type="RefSeq" id="XP_003392486.1">
    <property type="nucleotide sequence ID" value="XM_003392438.1"/>
</dbReference>
<dbReference type="VEuPathDB" id="TriTrypDB:LINF_220005500"/>
<dbReference type="KEGG" id="lif:LINJ_22_0006"/>
<protein>
    <submittedName>
        <fullName evidence="3">Uncharacterized protein</fullName>
    </submittedName>
</protein>
<evidence type="ECO:0000313" key="4">
    <source>
        <dbReference type="Proteomes" id="UP000008153"/>
    </source>
</evidence>
<feature type="coiled-coil region" evidence="1">
    <location>
        <begin position="187"/>
        <end position="242"/>
    </location>
</feature>
<dbReference type="InParanoid" id="E9AGY5"/>
<sequence length="581" mass="66459">MTSPAEAQVNSAPSRHPHTGTPSQQMLSTPAGHPVSQPDTSQAAPEAPVWRPTTVPWKPVDTQQSACSASPASTDDAVAAHSPQRERDASVGNPNDESGRVVWQAFGLPRWMGPPVLTSTAASQEEGDSPTATVPSMEERWSTFQRLAQASEAAFRSMSEAAARQRTDAAAHQKEIAAYQESQRVLSLQQQQRLDSLTRECAQLRQTEAGMKEVVAHQVERLVALENELQTTRVQLSEIRLAHAQCVEERNKLQQACKMHEVHTNELQASLRFADDVVRSMRQTVAACEQEKNEALMQQYSKFESYRNDLITAYDKRAAEARDEFAHRVESLQAGMLETVAKREEQLKASWEETATRMRHEYDELVRLGQQRRAAMDTELRERKEQLERDKEFMRVQQREEADMMEQRFRAREETLLDDIARRERELREREAALRAAQAQQEVDVQRRLQVREAELRAAHDAALKRMADQAAAEREKLSENFMERLQQLSNAHMQQERELERMHREKEREMAQRYRLSGIDGGDRGEVRDRRATEYALASPSMAKEALLKKFETVEQRQRERSDKLRSAFSAPESEQQPPL</sequence>
<evidence type="ECO:0000256" key="2">
    <source>
        <dbReference type="SAM" id="MobiDB-lite"/>
    </source>
</evidence>
<dbReference type="AlphaFoldDB" id="E9AGY5"/>
<dbReference type="SMR" id="E9AGY5"/>
<dbReference type="Proteomes" id="UP000008153">
    <property type="component" value="Chromosome 22"/>
</dbReference>
<feature type="region of interest" description="Disordered" evidence="2">
    <location>
        <begin position="554"/>
        <end position="581"/>
    </location>
</feature>
<feature type="compositionally biased region" description="Basic and acidic residues" evidence="2">
    <location>
        <begin position="554"/>
        <end position="567"/>
    </location>
</feature>
<gene>
    <name evidence="3" type="ORF">LINJ_22_0006</name>
</gene>
<proteinExistence type="predicted"/>
<dbReference type="EMBL" id="FR796454">
    <property type="protein sequence ID" value="CBZ08649.1"/>
    <property type="molecule type" value="Genomic_DNA"/>
</dbReference>
<feature type="compositionally biased region" description="Polar residues" evidence="2">
    <location>
        <begin position="61"/>
        <end position="73"/>
    </location>
</feature>
<feature type="region of interest" description="Disordered" evidence="2">
    <location>
        <begin position="1"/>
        <end position="99"/>
    </location>
</feature>
<evidence type="ECO:0000313" key="3">
    <source>
        <dbReference type="EMBL" id="CBZ08649.1"/>
    </source>
</evidence>
<feature type="compositionally biased region" description="Polar residues" evidence="2">
    <location>
        <begin position="1"/>
        <end position="13"/>
    </location>
</feature>
<accession>E9AGY5</accession>
<keyword evidence="1" id="KW-0175">Coiled coil</keyword>
<dbReference type="eggNOG" id="ENOG502S04R">
    <property type="taxonomic scope" value="Eukaryota"/>
</dbReference>
<reference evidence="3 4" key="2">
    <citation type="journal article" date="2011" name="Genome Res.">
        <title>Chromosome and gene copy number variation allow major structural change between species and strains of Leishmania.</title>
        <authorList>
            <person name="Rogers M.B."/>
            <person name="Hilley J.D."/>
            <person name="Dickens N.J."/>
            <person name="Wilkes J."/>
            <person name="Bates P.A."/>
            <person name="Depledge D.P."/>
            <person name="Harris D."/>
            <person name="Her Y."/>
            <person name="Herzyk P."/>
            <person name="Imamura H."/>
            <person name="Otto T.D."/>
            <person name="Sanders M."/>
            <person name="Seeger K."/>
            <person name="Dujardin J.C."/>
            <person name="Berriman M."/>
            <person name="Smith D.F."/>
            <person name="Hertz-Fowler C."/>
            <person name="Mottram J.C."/>
        </authorList>
    </citation>
    <scope>NUCLEOTIDE SEQUENCE [LARGE SCALE GENOMIC DNA]</scope>
    <source>
        <strain evidence="3 4">JPCM5</strain>
    </source>
</reference>
<evidence type="ECO:0000256" key="1">
    <source>
        <dbReference type="SAM" id="Coils"/>
    </source>
</evidence>
<reference key="3">
    <citation type="submission" date="2011-02" db="EMBL/GenBank/DDBJ databases">
        <title>Chromosome and gene copy number variation allow genomic structural differences between species and strains of Leishmania.</title>
        <authorList>
            <person name="Hilley J.D."/>
            <person name="Rogers M."/>
            <person name="Wilkes J."/>
            <person name="Dickens N.J."/>
            <person name="Bates P."/>
            <person name="Depledge D.P."/>
            <person name="Harris D."/>
            <person name="Her Y."/>
            <person name="Herzyk P."/>
            <person name="Imamura H."/>
            <person name="Otto T.D."/>
            <person name="Saad W."/>
            <person name="Seeger K."/>
            <person name="Berriman M."/>
            <person name="Smith D.F."/>
            <person name="Hertz-Fowler C."/>
            <person name="Mottram J.C."/>
        </authorList>
    </citation>
    <scope>NUCLEOTIDE SEQUENCE</scope>
    <source>
        <strain>JPCM5</strain>
    </source>
</reference>
<dbReference type="GeneID" id="10966726"/>
<name>E9AGY5_LEIIN</name>
<organism evidence="3 4">
    <name type="scientific">Leishmania infantum</name>
    <dbReference type="NCBI Taxonomy" id="5671"/>
    <lineage>
        <taxon>Eukaryota</taxon>
        <taxon>Discoba</taxon>
        <taxon>Euglenozoa</taxon>
        <taxon>Kinetoplastea</taxon>
        <taxon>Metakinetoplastina</taxon>
        <taxon>Trypanosomatida</taxon>
        <taxon>Trypanosomatidae</taxon>
        <taxon>Leishmaniinae</taxon>
        <taxon>Leishmania</taxon>
    </lineage>
</organism>
<reference evidence="3 4" key="1">
    <citation type="journal article" date="2007" name="Nat. Genet.">
        <title>Comparative genomic analysis of three Leishmania species that cause diverse human disease.</title>
        <authorList>
            <person name="Peacock C.S."/>
            <person name="Seeger K."/>
            <person name="Harris D."/>
            <person name="Murphy L."/>
            <person name="Ruiz J.C."/>
            <person name="Quail M.A."/>
            <person name="Peters N."/>
            <person name="Adlem E."/>
            <person name="Tivey A."/>
            <person name="Aslett M."/>
            <person name="Kerhornou A."/>
            <person name="Ivens A."/>
            <person name="Fraser A."/>
            <person name="Rajandream M.A."/>
            <person name="Carver T."/>
            <person name="Norbertczak H."/>
            <person name="Chillingworth T."/>
            <person name="Hance Z."/>
            <person name="Jagels K."/>
            <person name="Moule S."/>
            <person name="Ormond D."/>
            <person name="Rutter S."/>
            <person name="Squares R."/>
            <person name="Whitehead S."/>
            <person name="Rabbinowitsch E."/>
            <person name="Arrowsmith C."/>
            <person name="White B."/>
            <person name="Thurston S."/>
            <person name="Bringaud F."/>
            <person name="Baldauf S.L."/>
            <person name="Faulconbridge A."/>
            <person name="Jeffares D."/>
            <person name="Depledge D.P."/>
            <person name="Oyola S.O."/>
            <person name="Hilley J.D."/>
            <person name="Brito L.O."/>
            <person name="Tosi L.R."/>
            <person name="Barrell B."/>
            <person name="Cruz A.K."/>
            <person name="Mottram J.C."/>
            <person name="Smith D.F."/>
            <person name="Berriman M."/>
        </authorList>
    </citation>
    <scope>NUCLEOTIDE SEQUENCE [LARGE SCALE GENOMIC DNA]</scope>
    <source>
        <strain evidence="3 4">JPCM5</strain>
    </source>
</reference>
<feature type="coiled-coil region" evidence="1">
    <location>
        <begin position="377"/>
        <end position="513"/>
    </location>
</feature>
<keyword evidence="4" id="KW-1185">Reference proteome</keyword>